<feature type="compositionally biased region" description="Basic and acidic residues" evidence="1">
    <location>
        <begin position="193"/>
        <end position="214"/>
    </location>
</feature>
<evidence type="ECO:0000313" key="2">
    <source>
        <dbReference type="EMBL" id="KAJ0394168.1"/>
    </source>
</evidence>
<accession>A0AAD5Q3F0</accession>
<evidence type="ECO:0000313" key="3">
    <source>
        <dbReference type="Proteomes" id="UP001209570"/>
    </source>
</evidence>
<reference evidence="2" key="1">
    <citation type="submission" date="2021-12" db="EMBL/GenBank/DDBJ databases">
        <title>Prjna785345.</title>
        <authorList>
            <person name="Rujirawat T."/>
            <person name="Krajaejun T."/>
        </authorList>
    </citation>
    <scope>NUCLEOTIDE SEQUENCE</scope>
    <source>
        <strain evidence="2">Pi057C3</strain>
    </source>
</reference>
<feature type="compositionally biased region" description="Basic and acidic residues" evidence="1">
    <location>
        <begin position="57"/>
        <end position="70"/>
    </location>
</feature>
<protein>
    <submittedName>
        <fullName evidence="2">Uncharacterized protein</fullName>
    </submittedName>
</protein>
<gene>
    <name evidence="2" type="ORF">P43SY_008442</name>
</gene>
<name>A0AAD5Q3F0_PYTIN</name>
<dbReference type="EMBL" id="JAKCXM010000429">
    <property type="protein sequence ID" value="KAJ0394168.1"/>
    <property type="molecule type" value="Genomic_DNA"/>
</dbReference>
<feature type="compositionally biased region" description="Acidic residues" evidence="1">
    <location>
        <begin position="28"/>
        <end position="38"/>
    </location>
</feature>
<dbReference type="AlphaFoldDB" id="A0AAD5Q3F0"/>
<comment type="caution">
    <text evidence="2">The sequence shown here is derived from an EMBL/GenBank/DDBJ whole genome shotgun (WGS) entry which is preliminary data.</text>
</comment>
<feature type="region of interest" description="Disordered" evidence="1">
    <location>
        <begin position="1"/>
        <end position="111"/>
    </location>
</feature>
<evidence type="ECO:0000256" key="1">
    <source>
        <dbReference type="SAM" id="MobiDB-lite"/>
    </source>
</evidence>
<proteinExistence type="predicted"/>
<sequence>MRFQPPTKRRERGSGLFESSPSESDASAGEELDLEDVEQVPSGIDDGRRRTPQRAQPQRERTREGQRSRESIGVALKPSAARGGSWATSGPERKGLFEGGGEEDDAVSVESLRERVKQRQKRKESEILSLKAELDDALAKISEIEASLAQERKAREECSIRMDECQRIIEKRNRQLIKASERMARLAEQNDAQVKESNQRIEEQRQELERSPDGDTLRKAYSKLSLQICNSALQHVHLSLSQRKRVGLFALHSFAKHFSVFTEDSSIAL</sequence>
<dbReference type="Proteomes" id="UP001209570">
    <property type="component" value="Unassembled WGS sequence"/>
</dbReference>
<organism evidence="2 3">
    <name type="scientific">Pythium insidiosum</name>
    <name type="common">Pythiosis disease agent</name>
    <dbReference type="NCBI Taxonomy" id="114742"/>
    <lineage>
        <taxon>Eukaryota</taxon>
        <taxon>Sar</taxon>
        <taxon>Stramenopiles</taxon>
        <taxon>Oomycota</taxon>
        <taxon>Peronosporomycetes</taxon>
        <taxon>Pythiales</taxon>
        <taxon>Pythiaceae</taxon>
        <taxon>Pythium</taxon>
    </lineage>
</organism>
<feature type="region of interest" description="Disordered" evidence="1">
    <location>
        <begin position="188"/>
        <end position="214"/>
    </location>
</feature>
<keyword evidence="3" id="KW-1185">Reference proteome</keyword>